<organism evidence="18 19">
    <name type="scientific">Spirodela intermedia</name>
    <name type="common">Intermediate duckweed</name>
    <dbReference type="NCBI Taxonomy" id="51605"/>
    <lineage>
        <taxon>Eukaryota</taxon>
        <taxon>Viridiplantae</taxon>
        <taxon>Streptophyta</taxon>
        <taxon>Embryophyta</taxon>
        <taxon>Tracheophyta</taxon>
        <taxon>Spermatophyta</taxon>
        <taxon>Magnoliopsida</taxon>
        <taxon>Liliopsida</taxon>
        <taxon>Araceae</taxon>
        <taxon>Lemnoideae</taxon>
        <taxon>Spirodela</taxon>
    </lineage>
</organism>
<keyword evidence="5" id="KW-0548">Nucleotidyltransferase</keyword>
<keyword evidence="7" id="KW-0594">Phospholipid biosynthesis</keyword>
<keyword evidence="3" id="KW-0444">Lipid biosynthesis</keyword>
<dbReference type="OrthoDB" id="40021at2759"/>
<evidence type="ECO:0000256" key="7">
    <source>
        <dbReference type="ARBA" id="ARBA00023209"/>
    </source>
</evidence>
<dbReference type="InterPro" id="IPR041723">
    <property type="entry name" value="CCT"/>
</dbReference>
<sequence length="429" mass="47821">MESENSASESMQSPGFLVSCILGGAFLGVSVLAFHFGAPVPLLNQLSSILPVVGKWKRRKKRPVRVYMDGCFDMMHYGHCNALRQARALGDELVVGVVSDDEIIANKGPPVTPLNERIIMVGAVKWVDQVIPDAPYAITEEFMKKLFNEYNIDYIIHGDDPCLLPDGTDAYALAKKAGRYKQIKRTEGVSSTDIVGRMLLCVRERSLGDTHNHSSLQRQFSHGHNQKFEDGGSGNGTRVSHFLPTSRRIVQFSNGKGPGPDARIVYIDGAFDLFHAGHVEILRLARGLGDFLLVGIHTDQTVSAHRGAHRPIMNLHERSLSVLACRYVDEVIIGAPWEVSKDMMTTFNISLVVHGTVSEYKDVHKENSNPYAVPISMGLYRQLESPLDITTSTIIRRIVSNHEAYQKRNEKKEESERKYYENKAFVAGD</sequence>
<evidence type="ECO:0000256" key="10">
    <source>
        <dbReference type="ARBA" id="ARBA00024221"/>
    </source>
</evidence>
<dbReference type="InterPro" id="IPR014729">
    <property type="entry name" value="Rossmann-like_a/b/a_fold"/>
</dbReference>
<comment type="pathway">
    <text evidence="1">Lipid metabolism.</text>
</comment>
<dbReference type="EMBL" id="LR746264">
    <property type="protein sequence ID" value="CAA7389177.1"/>
    <property type="molecule type" value="Genomic_DNA"/>
</dbReference>
<evidence type="ECO:0000313" key="18">
    <source>
        <dbReference type="EMBL" id="CAA7389177.1"/>
    </source>
</evidence>
<dbReference type="AlphaFoldDB" id="A0A7I8JZ15"/>
<dbReference type="PANTHER" id="PTHR45780:SF2">
    <property type="entry name" value="ETHANOLAMINE-PHOSPHATE CYTIDYLYLTRANSFERASE"/>
    <property type="match status" value="1"/>
</dbReference>
<dbReference type="SUPFAM" id="SSF52374">
    <property type="entry name" value="Nucleotidylyl transferase"/>
    <property type="match status" value="2"/>
</dbReference>
<evidence type="ECO:0000256" key="2">
    <source>
        <dbReference type="ARBA" id="ARBA00010101"/>
    </source>
</evidence>
<feature type="domain" description="Cytidyltransferase-like" evidence="16">
    <location>
        <begin position="67"/>
        <end position="196"/>
    </location>
</feature>
<keyword evidence="15" id="KW-1133">Transmembrane helix</keyword>
<keyword evidence="8" id="KW-1208">Phospholipid metabolism</keyword>
<dbReference type="EMBL" id="LR743588">
    <property type="protein sequence ID" value="CAA2614773.1"/>
    <property type="molecule type" value="Genomic_DNA"/>
</dbReference>
<evidence type="ECO:0000256" key="12">
    <source>
        <dbReference type="ARBA" id="ARBA00050753"/>
    </source>
</evidence>
<name>A0A7I8JZ15_SPIIN</name>
<dbReference type="Gene3D" id="3.40.50.620">
    <property type="entry name" value="HUPs"/>
    <property type="match status" value="2"/>
</dbReference>
<dbReference type="InterPro" id="IPR004821">
    <property type="entry name" value="Cyt_trans-like"/>
</dbReference>
<comment type="catalytic activity">
    <reaction evidence="12">
        <text>phosphoethanolamine + CTP + H(+) = CDP-ethanolamine + diphosphate</text>
        <dbReference type="Rhea" id="RHEA:24592"/>
        <dbReference type="ChEBI" id="CHEBI:15378"/>
        <dbReference type="ChEBI" id="CHEBI:33019"/>
        <dbReference type="ChEBI" id="CHEBI:37563"/>
        <dbReference type="ChEBI" id="CHEBI:57876"/>
        <dbReference type="ChEBI" id="CHEBI:58190"/>
        <dbReference type="EC" id="2.7.7.14"/>
    </reaction>
    <physiologicalReaction direction="left-to-right" evidence="12">
        <dbReference type="Rhea" id="RHEA:24593"/>
    </physiologicalReaction>
</comment>
<feature type="region of interest" description="Disordered" evidence="14">
    <location>
        <begin position="213"/>
        <end position="236"/>
    </location>
</feature>
<dbReference type="GO" id="GO:0005737">
    <property type="term" value="C:cytoplasm"/>
    <property type="evidence" value="ECO:0007669"/>
    <property type="project" value="TreeGrafter"/>
</dbReference>
<evidence type="ECO:0000256" key="3">
    <source>
        <dbReference type="ARBA" id="ARBA00022516"/>
    </source>
</evidence>
<protein>
    <recommendedName>
        <fullName evidence="13">Ethanolamine-phosphate cytidylyltransferase</fullName>
        <ecNumber evidence="10">2.7.7.14</ecNumber>
    </recommendedName>
    <alternativeName>
        <fullName evidence="11">CTP:phosphoethanolamine cytidylyltransferase</fullName>
    </alternativeName>
</protein>
<evidence type="ECO:0000259" key="16">
    <source>
        <dbReference type="Pfam" id="PF01467"/>
    </source>
</evidence>
<evidence type="ECO:0000256" key="8">
    <source>
        <dbReference type="ARBA" id="ARBA00023264"/>
    </source>
</evidence>
<feature type="transmembrane region" description="Helical" evidence="15">
    <location>
        <begin position="16"/>
        <end position="38"/>
    </location>
</feature>
<dbReference type="GO" id="GO:0004306">
    <property type="term" value="F:ethanolamine-phosphate cytidylyltransferase activity"/>
    <property type="evidence" value="ECO:0007669"/>
    <property type="project" value="UniProtKB-EC"/>
</dbReference>
<comment type="similarity">
    <text evidence="2">Belongs to the cytidylyltransferase family.</text>
</comment>
<dbReference type="GO" id="GO:0006646">
    <property type="term" value="P:phosphatidylethanolamine biosynthetic process"/>
    <property type="evidence" value="ECO:0007669"/>
    <property type="project" value="UniProtKB-UniPathway"/>
</dbReference>
<evidence type="ECO:0000313" key="17">
    <source>
        <dbReference type="EMBL" id="CAA2614773.1"/>
    </source>
</evidence>
<evidence type="ECO:0000256" key="1">
    <source>
        <dbReference type="ARBA" id="ARBA00005189"/>
    </source>
</evidence>
<dbReference type="Proteomes" id="UP000663760">
    <property type="component" value="Chromosome 1"/>
</dbReference>
<feature type="compositionally biased region" description="Polar residues" evidence="14">
    <location>
        <begin position="213"/>
        <end position="223"/>
    </location>
</feature>
<feature type="domain" description="Cytidyltransferase-like" evidence="16">
    <location>
        <begin position="266"/>
        <end position="369"/>
    </location>
</feature>
<dbReference type="Pfam" id="PF01467">
    <property type="entry name" value="CTP_transf_like"/>
    <property type="match status" value="2"/>
</dbReference>
<evidence type="ECO:0000313" key="19">
    <source>
        <dbReference type="Proteomes" id="UP000663760"/>
    </source>
</evidence>
<keyword evidence="4" id="KW-0808">Transferase</keyword>
<evidence type="ECO:0000256" key="14">
    <source>
        <dbReference type="SAM" id="MobiDB-lite"/>
    </source>
</evidence>
<dbReference type="CDD" id="cd02173">
    <property type="entry name" value="ECT"/>
    <property type="match status" value="1"/>
</dbReference>
<comment type="pathway">
    <text evidence="9">Phospholipid metabolism; phosphatidylethanolamine biosynthesis; phosphatidylethanolamine from ethanolamine: step 2/3.</text>
</comment>
<dbReference type="NCBIfam" id="TIGR00125">
    <property type="entry name" value="cyt_tran_rel"/>
    <property type="match status" value="2"/>
</dbReference>
<evidence type="ECO:0000256" key="6">
    <source>
        <dbReference type="ARBA" id="ARBA00023098"/>
    </source>
</evidence>
<accession>A0A7I8JZ15</accession>
<dbReference type="EC" id="2.7.7.14" evidence="10"/>
<evidence type="ECO:0000256" key="5">
    <source>
        <dbReference type="ARBA" id="ARBA00022695"/>
    </source>
</evidence>
<reference evidence="18" key="1">
    <citation type="submission" date="2020-02" db="EMBL/GenBank/DDBJ databases">
        <authorList>
            <person name="Scholz U."/>
            <person name="Mascher M."/>
            <person name="Fiebig A."/>
        </authorList>
    </citation>
    <scope>NUCLEOTIDE SEQUENCE</scope>
</reference>
<dbReference type="InterPro" id="IPR044608">
    <property type="entry name" value="Ect1/PCYT2"/>
</dbReference>
<keyword evidence="19" id="KW-1185">Reference proteome</keyword>
<dbReference type="CDD" id="cd02174">
    <property type="entry name" value="CCT"/>
    <property type="match status" value="1"/>
</dbReference>
<dbReference type="PANTHER" id="PTHR45780">
    <property type="entry name" value="ETHANOLAMINE-PHOSPHATE CYTIDYLYLTRANSFERASE"/>
    <property type="match status" value="1"/>
</dbReference>
<keyword evidence="6" id="KW-0443">Lipid metabolism</keyword>
<evidence type="ECO:0000256" key="11">
    <source>
        <dbReference type="ARBA" id="ARBA00031473"/>
    </source>
</evidence>
<keyword evidence="15" id="KW-0812">Transmembrane</keyword>
<evidence type="ECO:0000256" key="4">
    <source>
        <dbReference type="ARBA" id="ARBA00022679"/>
    </source>
</evidence>
<dbReference type="FunFam" id="3.40.50.620:FF:000249">
    <property type="entry name" value="Ethanolamine-phosphate cytidylyltransferase"/>
    <property type="match status" value="1"/>
</dbReference>
<dbReference type="UniPathway" id="UPA00558">
    <property type="reaction ID" value="UER00742"/>
</dbReference>
<keyword evidence="15" id="KW-0472">Membrane</keyword>
<proteinExistence type="inferred from homology"/>
<evidence type="ECO:0000256" key="13">
    <source>
        <dbReference type="ARBA" id="ARBA00071269"/>
    </source>
</evidence>
<evidence type="ECO:0000256" key="15">
    <source>
        <dbReference type="SAM" id="Phobius"/>
    </source>
</evidence>
<evidence type="ECO:0000256" key="9">
    <source>
        <dbReference type="ARBA" id="ARBA00024191"/>
    </source>
</evidence>
<gene>
    <name evidence="17" type="ORF">SI7747_01001143</name>
    <name evidence="18" type="ORF">SI8410_01001265</name>
</gene>